<keyword evidence="2" id="KW-1133">Transmembrane helix</keyword>
<dbReference type="Gene3D" id="2.120.10.80">
    <property type="entry name" value="Kelch-type beta propeller"/>
    <property type="match status" value="2"/>
</dbReference>
<proteinExistence type="predicted"/>
<dbReference type="OrthoDB" id="10251809at2759"/>
<organism evidence="3 4">
    <name type="scientific">Massariosphaeria phaeospora</name>
    <dbReference type="NCBI Taxonomy" id="100035"/>
    <lineage>
        <taxon>Eukaryota</taxon>
        <taxon>Fungi</taxon>
        <taxon>Dikarya</taxon>
        <taxon>Ascomycota</taxon>
        <taxon>Pezizomycotina</taxon>
        <taxon>Dothideomycetes</taxon>
        <taxon>Pleosporomycetidae</taxon>
        <taxon>Pleosporales</taxon>
        <taxon>Pleosporales incertae sedis</taxon>
        <taxon>Massariosphaeria</taxon>
    </lineage>
</organism>
<evidence type="ECO:0000313" key="3">
    <source>
        <dbReference type="EMBL" id="KAF2876617.1"/>
    </source>
</evidence>
<feature type="transmembrane region" description="Helical" evidence="2">
    <location>
        <begin position="113"/>
        <end position="137"/>
    </location>
</feature>
<evidence type="ECO:0000256" key="2">
    <source>
        <dbReference type="SAM" id="Phobius"/>
    </source>
</evidence>
<accession>A0A7C8ID26</accession>
<evidence type="ECO:0000313" key="4">
    <source>
        <dbReference type="Proteomes" id="UP000481861"/>
    </source>
</evidence>
<dbReference type="Pfam" id="PF24681">
    <property type="entry name" value="Kelch_KLHDC2_KLHL20_DRC7"/>
    <property type="match status" value="1"/>
</dbReference>
<keyword evidence="2" id="KW-0472">Membrane</keyword>
<sequence>MERVRPQPTVDSHGRRKSIFTEVGLVDESTVQRDRSPAPVLIPDLSTRPLPPARTVRFRSQNDILGQLEEHSDELDGGWESASDLDRGEFEALPNTPLQISPRTKPPSRMHQFGLLAIILALLVPVIQTGPITPLGARGNVIPRNSIDYKESSSFVKREDSKTDVCKRWAHQSTIVNGTLYIYGGNSITNPKQTEDTWNNDFLTLDLTKSWQISKPSLTGLPRPSGPPEVALGTLWNSLGSLYLYGGEFSHKPPRPPTAVSTWEYNLSSKQWFEHKNPKSSAGDKAPEDGQPIQRSAEGSGFGVSTLGRGWYFGGHLDMWTTEGWNTQIDRVYLKSMVEFTFPGHSNNAVESLRDGKTASEGGVWRNVTDGSEGSAGFPERADGVLVYVPGFGEQGLLLGLGGGTNDTFTQMNIIDVFDIATSSWYKQTTSGKVPKFRVNPCAVVGAAADGSSYNIHMFGGQSLQPAGDQTQYDDMWILSVPSFTWIEVDMSKQGVPPARAGHTCHVWDGQMIVVGGYVPKELSCDSPGIYVFNMSSLSWSDQFTALTGDRALQAWEGKEDSQGNPLGQQANQRGFDSKAGLEGSYAYAVPSPVQQVIGGKETGGATLTAPVQTPTEGPFKSGTPITYTVTGADGAIITETAAAGAAGGGKGGPNIGAIVAGVVAGIFAIVAAYFAFCAWIYRKQVAVWKNHAAMVTQRSETEKRNPFVAGVTATTSSKVSSERPPIPGSADGVRMSGEASQTGYAGAAGMDPLGRRSSEGSVTDDLLAGSEPSFWGTRGVLLNPRRSLRVINKD</sequence>
<keyword evidence="2" id="KW-0812">Transmembrane</keyword>
<comment type="caution">
    <text evidence="3">The sequence shown here is derived from an EMBL/GenBank/DDBJ whole genome shotgun (WGS) entry which is preliminary data.</text>
</comment>
<dbReference type="AlphaFoldDB" id="A0A7C8ID26"/>
<evidence type="ECO:0000256" key="1">
    <source>
        <dbReference type="SAM" id="MobiDB-lite"/>
    </source>
</evidence>
<gene>
    <name evidence="3" type="ORF">BDV95DRAFT_602591</name>
</gene>
<name>A0A7C8ID26_9PLEO</name>
<dbReference type="PANTHER" id="PTHR23244">
    <property type="entry name" value="KELCH REPEAT DOMAIN"/>
    <property type="match status" value="1"/>
</dbReference>
<keyword evidence="4" id="KW-1185">Reference proteome</keyword>
<dbReference type="SUPFAM" id="SSF117281">
    <property type="entry name" value="Kelch motif"/>
    <property type="match status" value="1"/>
</dbReference>
<dbReference type="EMBL" id="JAADJZ010000003">
    <property type="protein sequence ID" value="KAF2876617.1"/>
    <property type="molecule type" value="Genomic_DNA"/>
</dbReference>
<feature type="region of interest" description="Disordered" evidence="1">
    <location>
        <begin position="715"/>
        <end position="764"/>
    </location>
</feature>
<dbReference type="PANTHER" id="PTHR23244:SF441">
    <property type="entry name" value="KELCH REPEAT PROTEIN"/>
    <property type="match status" value="1"/>
</dbReference>
<reference evidence="3 4" key="1">
    <citation type="submission" date="2020-01" db="EMBL/GenBank/DDBJ databases">
        <authorList>
            <consortium name="DOE Joint Genome Institute"/>
            <person name="Haridas S."/>
            <person name="Albert R."/>
            <person name="Binder M."/>
            <person name="Bloem J."/>
            <person name="Labutti K."/>
            <person name="Salamov A."/>
            <person name="Andreopoulos B."/>
            <person name="Baker S.E."/>
            <person name="Barry K."/>
            <person name="Bills G."/>
            <person name="Bluhm B.H."/>
            <person name="Cannon C."/>
            <person name="Castanera R."/>
            <person name="Culley D.E."/>
            <person name="Daum C."/>
            <person name="Ezra D."/>
            <person name="Gonzalez J.B."/>
            <person name="Henrissat B."/>
            <person name="Kuo A."/>
            <person name="Liang C."/>
            <person name="Lipzen A."/>
            <person name="Lutzoni F."/>
            <person name="Magnuson J."/>
            <person name="Mondo S."/>
            <person name="Nolan M."/>
            <person name="Ohm R."/>
            <person name="Pangilinan J."/>
            <person name="Park H.-J.H."/>
            <person name="Ramirez L."/>
            <person name="Alfaro M."/>
            <person name="Sun H."/>
            <person name="Tritt A."/>
            <person name="Yoshinaga Y."/>
            <person name="Zwiers L.-H.L."/>
            <person name="Turgeon B.G."/>
            <person name="Goodwin S.B."/>
            <person name="Spatafora J.W."/>
            <person name="Crous P.W."/>
            <person name="Grigoriev I.V."/>
        </authorList>
    </citation>
    <scope>NUCLEOTIDE SEQUENCE [LARGE SCALE GENOMIC DNA]</scope>
    <source>
        <strain evidence="3 4">CBS 611.86</strain>
    </source>
</reference>
<protein>
    <submittedName>
        <fullName evidence="3">Kelch repeat protein-like protein</fullName>
    </submittedName>
</protein>
<feature type="region of interest" description="Disordered" evidence="1">
    <location>
        <begin position="275"/>
        <end position="301"/>
    </location>
</feature>
<dbReference type="Proteomes" id="UP000481861">
    <property type="component" value="Unassembled WGS sequence"/>
</dbReference>
<dbReference type="InterPro" id="IPR015915">
    <property type="entry name" value="Kelch-typ_b-propeller"/>
</dbReference>
<feature type="transmembrane region" description="Helical" evidence="2">
    <location>
        <begin position="656"/>
        <end position="682"/>
    </location>
</feature>